<evidence type="ECO:0000256" key="1">
    <source>
        <dbReference type="ARBA" id="ARBA00004651"/>
    </source>
</evidence>
<dbReference type="PANTHER" id="PTHR23517">
    <property type="entry name" value="RESISTANCE PROTEIN MDTM, PUTATIVE-RELATED-RELATED"/>
    <property type="match status" value="1"/>
</dbReference>
<sequence length="416" mass="42516">MRLSPRAGFVLAATIFISLMAAAAAPSPLYPVYQSRWGFSSFTLTLIFAVYVFALLAALLTAGSISDHIGRRPVIAIGLLLLCGSMLIFIFAGGPGDLMAARIVQGLATGFITATVTAMIVDLQPSSSTGSIVTGSSPTTGIAIGAVLAGALVQYAPWPRFLVYWVLLAVYLLMLALLALAPEPVGSPRPHRSIVLRALRPSAGVAVPARTVFVAMVPALCATWALGGLYLSLGSSAVAEVFGIRNHFVAGLILGAFFLSGAIGSVIAMRLPAGLQRAFSYTALASGVILSVVATLTSTIALYVAGSVVAGLGFGATFLMAMSAIAAVTPPAERGQTFATTFVVSYAAFSVPAVAAGLAAQQWGLRGTLVGYGVLDVSLVVLATLMALRTRSATADEPAASKGPCVDVGSYAVPSE</sequence>
<evidence type="ECO:0000256" key="4">
    <source>
        <dbReference type="ARBA" id="ARBA00022692"/>
    </source>
</evidence>
<feature type="domain" description="Major facilitator superfamily (MFS) profile" evidence="8">
    <location>
        <begin position="7"/>
        <end position="391"/>
    </location>
</feature>
<proteinExistence type="predicted"/>
<feature type="transmembrane region" description="Helical" evidence="7">
    <location>
        <begin position="202"/>
        <end position="227"/>
    </location>
</feature>
<keyword evidence="2" id="KW-0813">Transport</keyword>
<feature type="transmembrane region" description="Helical" evidence="7">
    <location>
        <begin position="74"/>
        <end position="93"/>
    </location>
</feature>
<dbReference type="Proteomes" id="UP000318297">
    <property type="component" value="Unassembled WGS sequence"/>
</dbReference>
<dbReference type="PANTHER" id="PTHR23517:SF13">
    <property type="entry name" value="MAJOR FACILITATOR SUPERFAMILY MFS_1"/>
    <property type="match status" value="1"/>
</dbReference>
<feature type="transmembrane region" description="Helical" evidence="7">
    <location>
        <begin position="40"/>
        <end position="62"/>
    </location>
</feature>
<reference evidence="9 10" key="1">
    <citation type="submission" date="2019-06" db="EMBL/GenBank/DDBJ databases">
        <title>Sequencing the genomes of 1000 actinobacteria strains.</title>
        <authorList>
            <person name="Klenk H.-P."/>
        </authorList>
    </citation>
    <scope>NUCLEOTIDE SEQUENCE [LARGE SCALE GENOMIC DNA]</scope>
    <source>
        <strain evidence="9 10">DSM 19560</strain>
    </source>
</reference>
<keyword evidence="4 7" id="KW-0812">Transmembrane</keyword>
<evidence type="ECO:0000256" key="3">
    <source>
        <dbReference type="ARBA" id="ARBA00022475"/>
    </source>
</evidence>
<dbReference type="InterPro" id="IPR036259">
    <property type="entry name" value="MFS_trans_sf"/>
</dbReference>
<feature type="transmembrane region" description="Helical" evidence="7">
    <location>
        <begin position="369"/>
        <end position="388"/>
    </location>
</feature>
<comment type="subcellular location">
    <subcellularLocation>
        <location evidence="1">Cell membrane</location>
        <topology evidence="1">Multi-pass membrane protein</topology>
    </subcellularLocation>
</comment>
<dbReference type="GO" id="GO:0005886">
    <property type="term" value="C:plasma membrane"/>
    <property type="evidence" value="ECO:0007669"/>
    <property type="project" value="UniProtKB-SubCell"/>
</dbReference>
<dbReference type="InterPro" id="IPR050171">
    <property type="entry name" value="MFS_Transporters"/>
</dbReference>
<evidence type="ECO:0000256" key="7">
    <source>
        <dbReference type="SAM" id="Phobius"/>
    </source>
</evidence>
<evidence type="ECO:0000256" key="6">
    <source>
        <dbReference type="ARBA" id="ARBA00023136"/>
    </source>
</evidence>
<dbReference type="PROSITE" id="PS50850">
    <property type="entry name" value="MFS"/>
    <property type="match status" value="1"/>
</dbReference>
<feature type="transmembrane region" description="Helical" evidence="7">
    <location>
        <begin position="247"/>
        <end position="269"/>
    </location>
</feature>
<dbReference type="SUPFAM" id="SSF103473">
    <property type="entry name" value="MFS general substrate transporter"/>
    <property type="match status" value="1"/>
</dbReference>
<feature type="transmembrane region" description="Helical" evidence="7">
    <location>
        <begin position="133"/>
        <end position="156"/>
    </location>
</feature>
<feature type="transmembrane region" description="Helical" evidence="7">
    <location>
        <begin position="341"/>
        <end position="363"/>
    </location>
</feature>
<feature type="transmembrane region" description="Helical" evidence="7">
    <location>
        <begin position="281"/>
        <end position="303"/>
    </location>
</feature>
<keyword evidence="3" id="KW-1003">Cell membrane</keyword>
<dbReference type="OrthoDB" id="3177957at2"/>
<dbReference type="InterPro" id="IPR020846">
    <property type="entry name" value="MFS_dom"/>
</dbReference>
<protein>
    <submittedName>
        <fullName evidence="9">Putative MFS family arabinose efflux permease</fullName>
    </submittedName>
</protein>
<name>A0A561DU39_9MICO</name>
<evidence type="ECO:0000313" key="9">
    <source>
        <dbReference type="EMBL" id="TWE06882.1"/>
    </source>
</evidence>
<keyword evidence="10" id="KW-1185">Reference proteome</keyword>
<keyword evidence="5 7" id="KW-1133">Transmembrane helix</keyword>
<dbReference type="Gene3D" id="1.20.1250.20">
    <property type="entry name" value="MFS general substrate transporter like domains"/>
    <property type="match status" value="1"/>
</dbReference>
<feature type="transmembrane region" description="Helical" evidence="7">
    <location>
        <begin position="99"/>
        <end position="121"/>
    </location>
</feature>
<feature type="transmembrane region" description="Helical" evidence="7">
    <location>
        <begin position="162"/>
        <end position="181"/>
    </location>
</feature>
<dbReference type="AlphaFoldDB" id="A0A561DU39"/>
<dbReference type="GO" id="GO:0022857">
    <property type="term" value="F:transmembrane transporter activity"/>
    <property type="evidence" value="ECO:0007669"/>
    <property type="project" value="InterPro"/>
</dbReference>
<gene>
    <name evidence="9" type="ORF">BKA23_3532</name>
</gene>
<evidence type="ECO:0000313" key="10">
    <source>
        <dbReference type="Proteomes" id="UP000318297"/>
    </source>
</evidence>
<dbReference type="InterPro" id="IPR011701">
    <property type="entry name" value="MFS"/>
</dbReference>
<evidence type="ECO:0000256" key="2">
    <source>
        <dbReference type="ARBA" id="ARBA00022448"/>
    </source>
</evidence>
<comment type="caution">
    <text evidence="9">The sequence shown here is derived from an EMBL/GenBank/DDBJ whole genome shotgun (WGS) entry which is preliminary data.</text>
</comment>
<dbReference type="Pfam" id="PF07690">
    <property type="entry name" value="MFS_1"/>
    <property type="match status" value="1"/>
</dbReference>
<evidence type="ECO:0000256" key="5">
    <source>
        <dbReference type="ARBA" id="ARBA00022989"/>
    </source>
</evidence>
<evidence type="ECO:0000259" key="8">
    <source>
        <dbReference type="PROSITE" id="PS50850"/>
    </source>
</evidence>
<organism evidence="9 10">
    <name type="scientific">Rudaeicoccus suwonensis</name>
    <dbReference type="NCBI Taxonomy" id="657409"/>
    <lineage>
        <taxon>Bacteria</taxon>
        <taxon>Bacillati</taxon>
        <taxon>Actinomycetota</taxon>
        <taxon>Actinomycetes</taxon>
        <taxon>Micrococcales</taxon>
        <taxon>Dermacoccaceae</taxon>
        <taxon>Rudaeicoccus</taxon>
    </lineage>
</organism>
<dbReference type="EMBL" id="VIVQ01000007">
    <property type="protein sequence ID" value="TWE06882.1"/>
    <property type="molecule type" value="Genomic_DNA"/>
</dbReference>
<keyword evidence="6 7" id="KW-0472">Membrane</keyword>
<accession>A0A561DU39</accession>
<feature type="transmembrane region" description="Helical" evidence="7">
    <location>
        <begin position="309"/>
        <end position="329"/>
    </location>
</feature>